<organism evidence="3 4">
    <name type="scientific">Roseisolibacter agri</name>
    <dbReference type="NCBI Taxonomy" id="2014610"/>
    <lineage>
        <taxon>Bacteria</taxon>
        <taxon>Pseudomonadati</taxon>
        <taxon>Gemmatimonadota</taxon>
        <taxon>Gemmatimonadia</taxon>
        <taxon>Gemmatimonadales</taxon>
        <taxon>Gemmatimonadaceae</taxon>
        <taxon>Roseisolibacter</taxon>
    </lineage>
</organism>
<keyword evidence="1" id="KW-0732">Signal</keyword>
<dbReference type="GO" id="GO:0008235">
    <property type="term" value="F:metalloexopeptidase activity"/>
    <property type="evidence" value="ECO:0007669"/>
    <property type="project" value="InterPro"/>
</dbReference>
<evidence type="ECO:0000259" key="2">
    <source>
        <dbReference type="Pfam" id="PF04389"/>
    </source>
</evidence>
<keyword evidence="4" id="KW-1185">Reference proteome</keyword>
<dbReference type="Gene3D" id="3.40.630.10">
    <property type="entry name" value="Zn peptidases"/>
    <property type="match status" value="1"/>
</dbReference>
<evidence type="ECO:0000313" key="3">
    <source>
        <dbReference type="EMBL" id="GLC24259.1"/>
    </source>
</evidence>
<dbReference type="PANTHER" id="PTHR12147:SF26">
    <property type="entry name" value="PEPTIDASE M28 DOMAIN-CONTAINING PROTEIN"/>
    <property type="match status" value="1"/>
</dbReference>
<dbReference type="EMBL" id="BRXS01000001">
    <property type="protein sequence ID" value="GLC24259.1"/>
    <property type="molecule type" value="Genomic_DNA"/>
</dbReference>
<name>A0AA37Q0H4_9BACT</name>
<feature type="domain" description="Peptidase M28" evidence="2">
    <location>
        <begin position="289"/>
        <end position="553"/>
    </location>
</feature>
<dbReference type="PANTHER" id="PTHR12147">
    <property type="entry name" value="METALLOPEPTIDASE M28 FAMILY MEMBER"/>
    <property type="match status" value="1"/>
</dbReference>
<gene>
    <name evidence="3" type="ORF">rosag_07720</name>
</gene>
<dbReference type="InterPro" id="IPR007484">
    <property type="entry name" value="Peptidase_M28"/>
</dbReference>
<proteinExistence type="predicted"/>
<protein>
    <recommendedName>
        <fullName evidence="2">Peptidase M28 domain-containing protein</fullName>
    </recommendedName>
</protein>
<comment type="caution">
    <text evidence="3">The sequence shown here is derived from an EMBL/GenBank/DDBJ whole genome shotgun (WGS) entry which is preliminary data.</text>
</comment>
<sequence>MPLSFRHALAALPLCALPLAAQAPATPRVTKDAPARSAQAELPLKHAPRPTTAAITPADLMTRVYLYADDSLMGRQVGSVHNDRATDYIAGELRRLGLEPAGENGTYFQSAVERRALVAGSAFGAEGAPLTLGSDFVPRDPIAAIRPFDGLPIVYAGTWGDAALLAGDAVAGKVVVVSTPLDAAGRPTWNNLRIPIVQRFANAAAIAVAGLDGIPPAFTAQLMEPAVGVRGMAAGPRPSANAQPAFVWVTRDAAATLLGTPLAGATPGAQGRIARGSIAFETQPAPGRNVVAILRGSDPVLRNTFVAIGAHNDHVGFDHEPVDHDSLRTVLTVTRPGGADSPERPVTAEEATRIRRMIDSLRALRPARQDSIYNGADDDGSGSMALLEIAESVAAARVKPKRSLLFVWHTGEEAGLFGAQYFTDHPTVSRDSIVAQLNVDMIGRGSASDLQEGGPAYVQLIGSKRLSTELGALVESVGSAARPTPFRFDYTYDANGHPEQYYCRSDHYMYARYGIPVVFFSTGGHRDYHMVTDEPQYLDYPKYAAVTQLIHDVALRVASLDHRPALSAPKPDPRGQCVQ</sequence>
<dbReference type="GO" id="GO:0006508">
    <property type="term" value="P:proteolysis"/>
    <property type="evidence" value="ECO:0007669"/>
    <property type="project" value="InterPro"/>
</dbReference>
<dbReference type="RefSeq" id="WP_284348707.1">
    <property type="nucleotide sequence ID" value="NZ_BRXS01000001.1"/>
</dbReference>
<evidence type="ECO:0000256" key="1">
    <source>
        <dbReference type="SAM" id="SignalP"/>
    </source>
</evidence>
<dbReference type="Pfam" id="PF04389">
    <property type="entry name" value="Peptidase_M28"/>
    <property type="match status" value="1"/>
</dbReference>
<dbReference type="SUPFAM" id="SSF53187">
    <property type="entry name" value="Zn-dependent exopeptidases"/>
    <property type="match status" value="1"/>
</dbReference>
<accession>A0AA37Q0H4</accession>
<evidence type="ECO:0000313" key="4">
    <source>
        <dbReference type="Proteomes" id="UP001161325"/>
    </source>
</evidence>
<reference evidence="3" key="1">
    <citation type="submission" date="2022-08" db="EMBL/GenBank/DDBJ databases">
        <title>Draft genome sequencing of Roseisolibacter agri AW1220.</title>
        <authorList>
            <person name="Tobiishi Y."/>
            <person name="Tonouchi A."/>
        </authorList>
    </citation>
    <scope>NUCLEOTIDE SEQUENCE</scope>
    <source>
        <strain evidence="3">AW1220</strain>
    </source>
</reference>
<dbReference type="InterPro" id="IPR045175">
    <property type="entry name" value="M28_fam"/>
</dbReference>
<dbReference type="AlphaFoldDB" id="A0AA37Q0H4"/>
<dbReference type="Proteomes" id="UP001161325">
    <property type="component" value="Unassembled WGS sequence"/>
</dbReference>
<feature type="chain" id="PRO_5041205330" description="Peptidase M28 domain-containing protein" evidence="1">
    <location>
        <begin position="24"/>
        <end position="579"/>
    </location>
</feature>
<feature type="signal peptide" evidence="1">
    <location>
        <begin position="1"/>
        <end position="23"/>
    </location>
</feature>